<evidence type="ECO:0000313" key="2">
    <source>
        <dbReference type="EMBL" id="POM81714.1"/>
    </source>
</evidence>
<protein>
    <submittedName>
        <fullName evidence="2">Uncharacterized protein</fullName>
    </submittedName>
</protein>
<dbReference type="Proteomes" id="UP000237271">
    <property type="component" value="Unassembled WGS sequence"/>
</dbReference>
<proteinExistence type="predicted"/>
<evidence type="ECO:0000313" key="3">
    <source>
        <dbReference type="Proteomes" id="UP000237271"/>
    </source>
</evidence>
<reference evidence="2 3" key="1">
    <citation type="journal article" date="2017" name="Genome Biol. Evol.">
        <title>Phytophthora megakarya and P. palmivora, closely related causal agents of cacao black pod rot, underwent increases in genome sizes and gene numbers by different mechanisms.</title>
        <authorList>
            <person name="Ali S.S."/>
            <person name="Shao J."/>
            <person name="Lary D.J."/>
            <person name="Kronmiller B."/>
            <person name="Shen D."/>
            <person name="Strem M.D."/>
            <person name="Amoako-Attah I."/>
            <person name="Akrofi A.Y."/>
            <person name="Begoude B.A."/>
            <person name="Ten Hoopen G.M."/>
            <person name="Coulibaly K."/>
            <person name="Kebe B.I."/>
            <person name="Melnick R.L."/>
            <person name="Guiltinan M.J."/>
            <person name="Tyler B.M."/>
            <person name="Meinhardt L.W."/>
            <person name="Bailey B.A."/>
        </authorList>
    </citation>
    <scope>NUCLEOTIDE SEQUENCE [LARGE SCALE GENOMIC DNA]</scope>
    <source>
        <strain evidence="3">sbr112.9</strain>
    </source>
</reference>
<organism evidence="2 3">
    <name type="scientific">Phytophthora palmivora</name>
    <dbReference type="NCBI Taxonomy" id="4796"/>
    <lineage>
        <taxon>Eukaryota</taxon>
        <taxon>Sar</taxon>
        <taxon>Stramenopiles</taxon>
        <taxon>Oomycota</taxon>
        <taxon>Peronosporomycetes</taxon>
        <taxon>Peronosporales</taxon>
        <taxon>Peronosporaceae</taxon>
        <taxon>Phytophthora</taxon>
    </lineage>
</organism>
<name>A0A2P4YV87_9STRA</name>
<comment type="caution">
    <text evidence="2">The sequence shown here is derived from an EMBL/GenBank/DDBJ whole genome shotgun (WGS) entry which is preliminary data.</text>
</comment>
<feature type="compositionally biased region" description="Polar residues" evidence="1">
    <location>
        <begin position="10"/>
        <end position="24"/>
    </location>
</feature>
<accession>A0A2P4YV87</accession>
<dbReference type="EMBL" id="NCKW01000028">
    <property type="protein sequence ID" value="POM81714.1"/>
    <property type="molecule type" value="Genomic_DNA"/>
</dbReference>
<gene>
    <name evidence="2" type="ORF">PHPALM_282</name>
</gene>
<evidence type="ECO:0000256" key="1">
    <source>
        <dbReference type="SAM" id="MobiDB-lite"/>
    </source>
</evidence>
<keyword evidence="3" id="KW-1185">Reference proteome</keyword>
<dbReference type="AlphaFoldDB" id="A0A2P4YV87"/>
<feature type="region of interest" description="Disordered" evidence="1">
    <location>
        <begin position="1"/>
        <end position="24"/>
    </location>
</feature>
<sequence>MGTAEEINGHSGNSTPITKNVSGTTVAVNPPVGMEKGYNRTDLLGLCVSSSMLATRDESLDR</sequence>